<feature type="domain" description="Periplasmic copper-binding protein NosD beta helix" evidence="2">
    <location>
        <begin position="102"/>
        <end position="265"/>
    </location>
</feature>
<dbReference type="SMART" id="SM00710">
    <property type="entry name" value="PbH1"/>
    <property type="match status" value="3"/>
</dbReference>
<dbReference type="InterPro" id="IPR012334">
    <property type="entry name" value="Pectin_lyas_fold"/>
</dbReference>
<dbReference type="STRING" id="568860.SAMN05421811_12384"/>
<keyword evidence="4" id="KW-1185">Reference proteome</keyword>
<organism evidence="3 4">
    <name type="scientific">Nonomuraea wenchangensis</name>
    <dbReference type="NCBI Taxonomy" id="568860"/>
    <lineage>
        <taxon>Bacteria</taxon>
        <taxon>Bacillati</taxon>
        <taxon>Actinomycetota</taxon>
        <taxon>Actinomycetes</taxon>
        <taxon>Streptosporangiales</taxon>
        <taxon>Streptosporangiaceae</taxon>
        <taxon>Nonomuraea</taxon>
    </lineage>
</organism>
<dbReference type="EMBL" id="FOHX01000023">
    <property type="protein sequence ID" value="SEU44592.1"/>
    <property type="molecule type" value="Genomic_DNA"/>
</dbReference>
<name>A0A1I0LSN4_9ACTN</name>
<evidence type="ECO:0000313" key="4">
    <source>
        <dbReference type="Proteomes" id="UP000199361"/>
    </source>
</evidence>
<keyword evidence="1" id="KW-0732">Signal</keyword>
<gene>
    <name evidence="3" type="ORF">SAMN05421811_12384</name>
</gene>
<dbReference type="Gene3D" id="2.160.20.10">
    <property type="entry name" value="Single-stranded right-handed beta-helix, Pectin lyase-like"/>
    <property type="match status" value="1"/>
</dbReference>
<reference evidence="3 4" key="1">
    <citation type="submission" date="2016-10" db="EMBL/GenBank/DDBJ databases">
        <authorList>
            <person name="de Groot N.N."/>
        </authorList>
    </citation>
    <scope>NUCLEOTIDE SEQUENCE [LARGE SCALE GENOMIC DNA]</scope>
    <source>
        <strain evidence="3 4">CGMCC 4.5598</strain>
    </source>
</reference>
<dbReference type="SUPFAM" id="SSF51126">
    <property type="entry name" value="Pectin lyase-like"/>
    <property type="match status" value="1"/>
</dbReference>
<sequence>MRLLSVAVMASLLPAALPATAASAQAGTTYYVDSKAGDDSAEGTSARTAWRTLHAVNVADLKPGDTVLIKRGSSFNGPLRLTADGTAARPISVKSYGKGKVARITGSEDDCVIISGDNWRVSNLRASHCRWAGFRLAGRGNQLSGVRAEHNVAGVQITGSRNTVRDSVISGNNRMSVNDAGGDNDSGAFGVLLNGDDNVITGNTISGSYAKSADYGTDGAAVEIYNGDRNLITHNISRDNETFTELGARKGRTATGNVFAFNVVTSSHNRASFLVTRGPHHVVGPVKGTIAVHNSVYLPGKDTLGWSCHDGCSPGILKLRNNVIAVGGQAGWEDGKGADEDGSVYRGRTKFKLGPKSVVADPKFVSRTDLRLQPGSPAIGRALPLTTTWFGGIAGRPKDLLGRELDGSPDAGAYQNGR</sequence>
<dbReference type="InterPro" id="IPR006626">
    <property type="entry name" value="PbH1"/>
</dbReference>
<evidence type="ECO:0000259" key="2">
    <source>
        <dbReference type="Pfam" id="PF05048"/>
    </source>
</evidence>
<dbReference type="Pfam" id="PF05048">
    <property type="entry name" value="NosD"/>
    <property type="match status" value="1"/>
</dbReference>
<dbReference type="InterPro" id="IPR011050">
    <property type="entry name" value="Pectin_lyase_fold/virulence"/>
</dbReference>
<evidence type="ECO:0000256" key="1">
    <source>
        <dbReference type="SAM" id="SignalP"/>
    </source>
</evidence>
<dbReference type="InterPro" id="IPR007742">
    <property type="entry name" value="NosD_dom"/>
</dbReference>
<evidence type="ECO:0000313" key="3">
    <source>
        <dbReference type="EMBL" id="SEU44592.1"/>
    </source>
</evidence>
<feature type="signal peptide" evidence="1">
    <location>
        <begin position="1"/>
        <end position="21"/>
    </location>
</feature>
<dbReference type="Proteomes" id="UP000199361">
    <property type="component" value="Unassembled WGS sequence"/>
</dbReference>
<proteinExistence type="predicted"/>
<accession>A0A1I0LSN4</accession>
<protein>
    <submittedName>
        <fullName evidence="3">Copper-binding protein (NosD)</fullName>
    </submittedName>
</protein>
<dbReference type="RefSeq" id="WP_245775417.1">
    <property type="nucleotide sequence ID" value="NZ_FOHX01000023.1"/>
</dbReference>
<dbReference type="AlphaFoldDB" id="A0A1I0LSN4"/>
<feature type="chain" id="PRO_5011629239" evidence="1">
    <location>
        <begin position="22"/>
        <end position="418"/>
    </location>
</feature>